<feature type="domain" description="SMP-30/Gluconolactonase/LRE-like region" evidence="4">
    <location>
        <begin position="13"/>
        <end position="248"/>
    </location>
</feature>
<evidence type="ECO:0000259" key="4">
    <source>
        <dbReference type="Pfam" id="PF08450"/>
    </source>
</evidence>
<organism evidence="5 6">
    <name type="scientific">Actinophytocola oryzae</name>
    <dbReference type="NCBI Taxonomy" id="502181"/>
    <lineage>
        <taxon>Bacteria</taxon>
        <taxon>Bacillati</taxon>
        <taxon>Actinomycetota</taxon>
        <taxon>Actinomycetes</taxon>
        <taxon>Pseudonocardiales</taxon>
        <taxon>Pseudonocardiaceae</taxon>
    </lineage>
</organism>
<keyword evidence="3" id="KW-0479">Metal-binding</keyword>
<name>A0A4R7UTU2_9PSEU</name>
<feature type="active site" description="Proton donor/acceptor" evidence="2">
    <location>
        <position position="193"/>
    </location>
</feature>
<dbReference type="GO" id="GO:0004341">
    <property type="term" value="F:gluconolactonase activity"/>
    <property type="evidence" value="ECO:0007669"/>
    <property type="project" value="TreeGrafter"/>
</dbReference>
<dbReference type="GO" id="GO:0005509">
    <property type="term" value="F:calcium ion binding"/>
    <property type="evidence" value="ECO:0007669"/>
    <property type="project" value="TreeGrafter"/>
</dbReference>
<keyword evidence="3" id="KW-0862">Zinc</keyword>
<feature type="binding site" evidence="3">
    <location>
        <position position="143"/>
    </location>
    <ligand>
        <name>a divalent metal cation</name>
        <dbReference type="ChEBI" id="CHEBI:60240"/>
    </ligand>
</feature>
<dbReference type="EMBL" id="SOCP01000027">
    <property type="protein sequence ID" value="TDV38562.1"/>
    <property type="molecule type" value="Genomic_DNA"/>
</dbReference>
<feature type="binding site" evidence="3">
    <location>
        <position position="95"/>
    </location>
    <ligand>
        <name>substrate</name>
    </ligand>
</feature>
<evidence type="ECO:0000256" key="3">
    <source>
        <dbReference type="PIRSR" id="PIRSR605511-2"/>
    </source>
</evidence>
<dbReference type="RefSeq" id="WP_166664500.1">
    <property type="nucleotide sequence ID" value="NZ_SOCP01000027.1"/>
</dbReference>
<dbReference type="PANTHER" id="PTHR10907:SF47">
    <property type="entry name" value="REGUCALCIN"/>
    <property type="match status" value="1"/>
</dbReference>
<evidence type="ECO:0000256" key="2">
    <source>
        <dbReference type="PIRSR" id="PIRSR605511-1"/>
    </source>
</evidence>
<feature type="binding site" evidence="3">
    <location>
        <position position="115"/>
    </location>
    <ligand>
        <name>substrate</name>
    </ligand>
</feature>
<dbReference type="GO" id="GO:0019853">
    <property type="term" value="P:L-ascorbic acid biosynthetic process"/>
    <property type="evidence" value="ECO:0007669"/>
    <property type="project" value="TreeGrafter"/>
</dbReference>
<protein>
    <submittedName>
        <fullName evidence="5">Sugar lactone lactonase YvrE</fullName>
    </submittedName>
</protein>
<evidence type="ECO:0000313" key="5">
    <source>
        <dbReference type="EMBL" id="TDV38562.1"/>
    </source>
</evidence>
<dbReference type="InterPro" id="IPR011042">
    <property type="entry name" value="6-blade_b-propeller_TolB-like"/>
</dbReference>
<reference evidence="5 6" key="1">
    <citation type="submission" date="2019-03" db="EMBL/GenBank/DDBJ databases">
        <title>Genomic Encyclopedia of Archaeal and Bacterial Type Strains, Phase II (KMG-II): from individual species to whole genera.</title>
        <authorList>
            <person name="Goeker M."/>
        </authorList>
    </citation>
    <scope>NUCLEOTIDE SEQUENCE [LARGE SCALE GENOMIC DNA]</scope>
    <source>
        <strain evidence="5 6">DSM 45499</strain>
    </source>
</reference>
<feature type="binding site" evidence="3">
    <location>
        <position position="193"/>
    </location>
    <ligand>
        <name>a divalent metal cation</name>
        <dbReference type="ChEBI" id="CHEBI:60240"/>
    </ligand>
</feature>
<comment type="caution">
    <text evidence="5">The sequence shown here is derived from an EMBL/GenBank/DDBJ whole genome shotgun (WGS) entry which is preliminary data.</text>
</comment>
<feature type="binding site" evidence="3">
    <location>
        <position position="97"/>
    </location>
    <ligand>
        <name>substrate</name>
    </ligand>
</feature>
<comment type="cofactor">
    <cofactor evidence="3">
        <name>Zn(2+)</name>
        <dbReference type="ChEBI" id="CHEBI:29105"/>
    </cofactor>
    <text evidence="3">Binds 1 divalent metal cation per subunit.</text>
</comment>
<dbReference type="PANTHER" id="PTHR10907">
    <property type="entry name" value="REGUCALCIN"/>
    <property type="match status" value="1"/>
</dbReference>
<sequence>MTVEVAVPARARVGEGPHWDERENCLYWVDILAGHIHTTTLSDGVTRTVRLPTLVGAAVPRLRGGFVAATASGFAEVDTDGTYRPRHDLLSEHHRMNDAKCDPRGRLWAGSTHVDFEAGRGALHVLDTDWRTHVVLDGLTLPNGMGWSQDGREFYLIDSIERQVLAFDVDLDTAELGARRVVTTFPGDAGLPDGMCVDAEGTLWIAMWGGHELRRIDRHGRTLTHVPVPVEQPSSCAFGGANLFVTSASEDLDIPADTPDGSVLRVTGLGVTGTPGVAFAG</sequence>
<evidence type="ECO:0000313" key="6">
    <source>
        <dbReference type="Proteomes" id="UP000294927"/>
    </source>
</evidence>
<accession>A0A4R7UTU2</accession>
<dbReference type="Gene3D" id="2.120.10.30">
    <property type="entry name" value="TolB, C-terminal domain"/>
    <property type="match status" value="1"/>
</dbReference>
<gene>
    <name evidence="5" type="ORF">CLV71_1275</name>
</gene>
<evidence type="ECO:0000256" key="1">
    <source>
        <dbReference type="ARBA" id="ARBA00008853"/>
    </source>
</evidence>
<dbReference type="PRINTS" id="PR01790">
    <property type="entry name" value="SMP30FAMILY"/>
</dbReference>
<feature type="binding site" evidence="3">
    <location>
        <position position="15"/>
    </location>
    <ligand>
        <name>a divalent metal cation</name>
        <dbReference type="ChEBI" id="CHEBI:60240"/>
    </ligand>
</feature>
<dbReference type="InterPro" id="IPR005511">
    <property type="entry name" value="SMP-30"/>
</dbReference>
<dbReference type="AlphaFoldDB" id="A0A4R7UTU2"/>
<dbReference type="Proteomes" id="UP000294927">
    <property type="component" value="Unassembled WGS sequence"/>
</dbReference>
<proteinExistence type="inferred from homology"/>
<dbReference type="SUPFAM" id="SSF63829">
    <property type="entry name" value="Calcium-dependent phosphotriesterase"/>
    <property type="match status" value="1"/>
</dbReference>
<keyword evidence="6" id="KW-1185">Reference proteome</keyword>
<dbReference type="InterPro" id="IPR013658">
    <property type="entry name" value="SGL"/>
</dbReference>
<dbReference type="Pfam" id="PF08450">
    <property type="entry name" value="SGL"/>
    <property type="match status" value="1"/>
</dbReference>
<comment type="similarity">
    <text evidence="1">Belongs to the SMP-30/CGR1 family.</text>
</comment>